<evidence type="ECO:0000256" key="1">
    <source>
        <dbReference type="SAM" id="MobiDB-lite"/>
    </source>
</evidence>
<evidence type="ECO:0000256" key="2">
    <source>
        <dbReference type="SAM" id="Phobius"/>
    </source>
</evidence>
<comment type="caution">
    <text evidence="3">The sequence shown here is derived from an EMBL/GenBank/DDBJ whole genome shotgun (WGS) entry which is preliminary data.</text>
</comment>
<evidence type="ECO:0000313" key="4">
    <source>
        <dbReference type="Proteomes" id="UP000593567"/>
    </source>
</evidence>
<keyword evidence="2" id="KW-1133">Transmembrane helix</keyword>
<name>A0A7J7JMW0_BUGNE</name>
<keyword evidence="4" id="KW-1185">Reference proteome</keyword>
<organism evidence="3 4">
    <name type="scientific">Bugula neritina</name>
    <name type="common">Brown bryozoan</name>
    <name type="synonym">Sertularia neritina</name>
    <dbReference type="NCBI Taxonomy" id="10212"/>
    <lineage>
        <taxon>Eukaryota</taxon>
        <taxon>Metazoa</taxon>
        <taxon>Spiralia</taxon>
        <taxon>Lophotrochozoa</taxon>
        <taxon>Bryozoa</taxon>
        <taxon>Gymnolaemata</taxon>
        <taxon>Cheilostomatida</taxon>
        <taxon>Flustrina</taxon>
        <taxon>Buguloidea</taxon>
        <taxon>Bugulidae</taxon>
        <taxon>Bugula</taxon>
    </lineage>
</organism>
<keyword evidence="2" id="KW-0812">Transmembrane</keyword>
<feature type="compositionally biased region" description="Basic and acidic residues" evidence="1">
    <location>
        <begin position="81"/>
        <end position="93"/>
    </location>
</feature>
<gene>
    <name evidence="3" type="ORF">EB796_014264</name>
</gene>
<feature type="compositionally biased region" description="Acidic residues" evidence="1">
    <location>
        <begin position="53"/>
        <end position="66"/>
    </location>
</feature>
<protein>
    <submittedName>
        <fullName evidence="3">Uncharacterized protein</fullName>
    </submittedName>
</protein>
<keyword evidence="2" id="KW-0472">Membrane</keyword>
<dbReference type="AlphaFoldDB" id="A0A7J7JMW0"/>
<feature type="compositionally biased region" description="Polar residues" evidence="1">
    <location>
        <begin position="67"/>
        <end position="76"/>
    </location>
</feature>
<feature type="region of interest" description="Disordered" evidence="1">
    <location>
        <begin position="42"/>
        <end position="93"/>
    </location>
</feature>
<evidence type="ECO:0000313" key="3">
    <source>
        <dbReference type="EMBL" id="KAF6027425.1"/>
    </source>
</evidence>
<reference evidence="3" key="1">
    <citation type="submission" date="2020-06" db="EMBL/GenBank/DDBJ databases">
        <title>Draft genome of Bugula neritina, a colonial animal packing powerful symbionts and potential medicines.</title>
        <authorList>
            <person name="Rayko M."/>
        </authorList>
    </citation>
    <scope>NUCLEOTIDE SEQUENCE [LARGE SCALE GENOMIC DNA]</scope>
    <source>
        <strain evidence="3">Kwan_BN1</strain>
    </source>
</reference>
<sequence>MNYGYRYALCITAATGILAASYYFYTIDNKSKAKPYLSLKGEKSMNNGQAEDQSVESEDFHEEETEGGQSNGNNAMSAEAKLNKEHGLKFNVL</sequence>
<dbReference type="EMBL" id="VXIV02002093">
    <property type="protein sequence ID" value="KAF6027425.1"/>
    <property type="molecule type" value="Genomic_DNA"/>
</dbReference>
<accession>A0A7J7JMW0</accession>
<proteinExistence type="predicted"/>
<dbReference type="Proteomes" id="UP000593567">
    <property type="component" value="Unassembled WGS sequence"/>
</dbReference>
<feature type="transmembrane region" description="Helical" evidence="2">
    <location>
        <begin position="6"/>
        <end position="25"/>
    </location>
</feature>